<accession>A0A2A5WT99</accession>
<dbReference type="Proteomes" id="UP000219327">
    <property type="component" value="Unassembled WGS sequence"/>
</dbReference>
<dbReference type="InterPro" id="IPR008775">
    <property type="entry name" value="Phytyl_CoA_dOase-like"/>
</dbReference>
<reference evidence="3 4" key="1">
    <citation type="submission" date="2017-08" db="EMBL/GenBank/DDBJ databases">
        <title>Fine stratification of microbial communities through a metagenomic profile of the photic zone.</title>
        <authorList>
            <person name="Haro-Moreno J.M."/>
            <person name="Lopez-Perez M."/>
            <person name="De La Torre J."/>
            <person name="Picazo A."/>
            <person name="Camacho A."/>
            <person name="Rodriguez-Valera F."/>
        </authorList>
    </citation>
    <scope>NUCLEOTIDE SEQUENCE [LARGE SCALE GENOMIC DNA]</scope>
    <source>
        <strain evidence="3">MED-G24</strain>
    </source>
</reference>
<sequence length="289" mass="32234">MSSNKPSERTFPRTEVFAEIDRLGLNSNVLELESEGYTVVPSVLDAETIARAQAAILNQLERKTGSRPDLKTYDGPALPLAHFLLFEDEVFEEILVNEVMLALLTYLLGQSMAISSMTSHVKASANSHLPLHSDTPGLFPFRSESIVANCNFALDDYTKENGCLGIIPSTHRFGRNPTGDENNPHTNPFVVPIEVPIGSAIIYHGNTWHGAFKREAPGVRLNLAVFMARNFITRQERIKENVTPEMIERNGERFARLCSLYEFNGYEEDGPDFAKAAKYPGFLIDPRFG</sequence>
<organism evidence="3 4">
    <name type="scientific">OM182 bacterium MED-G24</name>
    <dbReference type="NCBI Taxonomy" id="1986255"/>
    <lineage>
        <taxon>Bacteria</taxon>
        <taxon>Pseudomonadati</taxon>
        <taxon>Pseudomonadota</taxon>
        <taxon>Gammaproteobacteria</taxon>
        <taxon>OMG group</taxon>
        <taxon>OM182 clade</taxon>
    </lineage>
</organism>
<dbReference type="SUPFAM" id="SSF51197">
    <property type="entry name" value="Clavaminate synthase-like"/>
    <property type="match status" value="1"/>
</dbReference>
<comment type="caution">
    <text evidence="3">The sequence shown here is derived from an EMBL/GenBank/DDBJ whole genome shotgun (WGS) entry which is preliminary data.</text>
</comment>
<evidence type="ECO:0000313" key="3">
    <source>
        <dbReference type="EMBL" id="PDH39780.1"/>
    </source>
</evidence>
<keyword evidence="2" id="KW-0408">Iron</keyword>
<dbReference type="GO" id="GO:0016706">
    <property type="term" value="F:2-oxoglutarate-dependent dioxygenase activity"/>
    <property type="evidence" value="ECO:0007669"/>
    <property type="project" value="UniProtKB-ARBA"/>
</dbReference>
<evidence type="ECO:0008006" key="5">
    <source>
        <dbReference type="Google" id="ProtNLM"/>
    </source>
</evidence>
<gene>
    <name evidence="3" type="ORF">CNE99_04860</name>
</gene>
<dbReference type="PANTHER" id="PTHR20883">
    <property type="entry name" value="PHYTANOYL-COA DIOXYGENASE DOMAIN CONTAINING 1"/>
    <property type="match status" value="1"/>
</dbReference>
<evidence type="ECO:0000313" key="4">
    <source>
        <dbReference type="Proteomes" id="UP000219327"/>
    </source>
</evidence>
<dbReference type="Gene3D" id="2.60.120.620">
    <property type="entry name" value="q2cbj1_9rhob like domain"/>
    <property type="match status" value="1"/>
</dbReference>
<name>A0A2A5WT99_9GAMM</name>
<dbReference type="PANTHER" id="PTHR20883:SF15">
    <property type="entry name" value="PHYTANOYL-COA DIOXYGENASE DOMAIN-CONTAINING PROTEIN 1"/>
    <property type="match status" value="1"/>
</dbReference>
<dbReference type="EMBL" id="NTKD01000019">
    <property type="protein sequence ID" value="PDH39780.1"/>
    <property type="molecule type" value="Genomic_DNA"/>
</dbReference>
<evidence type="ECO:0000256" key="2">
    <source>
        <dbReference type="ARBA" id="ARBA00023004"/>
    </source>
</evidence>
<evidence type="ECO:0000256" key="1">
    <source>
        <dbReference type="ARBA" id="ARBA00022723"/>
    </source>
</evidence>
<dbReference type="GO" id="GO:0005506">
    <property type="term" value="F:iron ion binding"/>
    <property type="evidence" value="ECO:0007669"/>
    <property type="project" value="UniProtKB-ARBA"/>
</dbReference>
<keyword evidence="1" id="KW-0479">Metal-binding</keyword>
<dbReference type="AlphaFoldDB" id="A0A2A5WT99"/>
<dbReference type="Pfam" id="PF05721">
    <property type="entry name" value="PhyH"/>
    <property type="match status" value="1"/>
</dbReference>
<proteinExistence type="predicted"/>
<protein>
    <recommendedName>
        <fullName evidence="5">Phytanoyl-CoA dioxygenase</fullName>
    </recommendedName>
</protein>